<sequence>MNIIRFFKVFRRDFSDFIQNMDSVQKLHYLAYKLSMVDIQSKKYPRFHFYELLKNRRDRFATEIGFKCINCSDSCCYFHKSKSFIIKGIFLYREDISRFKKNNINFDGIVPIKQNINVKIKSPIKYPTTG</sequence>
<organism evidence="1">
    <name type="scientific">marine sediment metagenome</name>
    <dbReference type="NCBI Taxonomy" id="412755"/>
    <lineage>
        <taxon>unclassified sequences</taxon>
        <taxon>metagenomes</taxon>
        <taxon>ecological metagenomes</taxon>
    </lineage>
</organism>
<comment type="caution">
    <text evidence="1">The sequence shown here is derived from an EMBL/GenBank/DDBJ whole genome shotgun (WGS) entry which is preliminary data.</text>
</comment>
<name>A0A0F9DDJ0_9ZZZZ</name>
<accession>A0A0F9DDJ0</accession>
<dbReference type="AlphaFoldDB" id="A0A0F9DDJ0"/>
<evidence type="ECO:0000313" key="1">
    <source>
        <dbReference type="EMBL" id="KKL10073.1"/>
    </source>
</evidence>
<dbReference type="EMBL" id="LAZR01042211">
    <property type="protein sequence ID" value="KKL10073.1"/>
    <property type="molecule type" value="Genomic_DNA"/>
</dbReference>
<protein>
    <submittedName>
        <fullName evidence="1">Uncharacterized protein</fullName>
    </submittedName>
</protein>
<reference evidence="1" key="1">
    <citation type="journal article" date="2015" name="Nature">
        <title>Complex archaea that bridge the gap between prokaryotes and eukaryotes.</title>
        <authorList>
            <person name="Spang A."/>
            <person name="Saw J.H."/>
            <person name="Jorgensen S.L."/>
            <person name="Zaremba-Niedzwiedzka K."/>
            <person name="Martijn J."/>
            <person name="Lind A.E."/>
            <person name="van Eijk R."/>
            <person name="Schleper C."/>
            <person name="Guy L."/>
            <person name="Ettema T.J."/>
        </authorList>
    </citation>
    <scope>NUCLEOTIDE SEQUENCE</scope>
</reference>
<gene>
    <name evidence="1" type="ORF">LCGC14_2559500</name>
</gene>
<proteinExistence type="predicted"/>